<dbReference type="EMBL" id="ATLV01017186">
    <property type="status" value="NOT_ANNOTATED_CDS"/>
    <property type="molecule type" value="Genomic_DNA"/>
</dbReference>
<sequence>MFGSPGTQRCKGQHHNSRSLKAMMHGSGAQAYPSWRTQPIHIDQSPYIATRGSEHEMTAALHHRPHKYLIYLGDSPTHRHGGGQWPRSFALPHLTHGDERWIRSR</sequence>
<name>A0A084VVI8_ANOSI</name>
<keyword evidence="4" id="KW-1185">Reference proteome</keyword>
<dbReference type="Proteomes" id="UP000030765">
    <property type="component" value="Unassembled WGS sequence"/>
</dbReference>
<evidence type="ECO:0000313" key="3">
    <source>
        <dbReference type="EnsemblMetazoa" id="ASIC009553-PA"/>
    </source>
</evidence>
<evidence type="ECO:0000313" key="4">
    <source>
        <dbReference type="Proteomes" id="UP000030765"/>
    </source>
</evidence>
<dbReference type="AlphaFoldDB" id="A0A084VVI8"/>
<dbReference type="EnsemblMetazoa" id="ASIC009553-RA">
    <property type="protein sequence ID" value="ASIC009553-PA"/>
    <property type="gene ID" value="ASIC009553"/>
</dbReference>
<organism evidence="2">
    <name type="scientific">Anopheles sinensis</name>
    <name type="common">Mosquito</name>
    <dbReference type="NCBI Taxonomy" id="74873"/>
    <lineage>
        <taxon>Eukaryota</taxon>
        <taxon>Metazoa</taxon>
        <taxon>Ecdysozoa</taxon>
        <taxon>Arthropoda</taxon>
        <taxon>Hexapoda</taxon>
        <taxon>Insecta</taxon>
        <taxon>Pterygota</taxon>
        <taxon>Neoptera</taxon>
        <taxon>Endopterygota</taxon>
        <taxon>Diptera</taxon>
        <taxon>Nematocera</taxon>
        <taxon>Culicoidea</taxon>
        <taxon>Culicidae</taxon>
        <taxon>Anophelinae</taxon>
        <taxon>Anopheles</taxon>
    </lineage>
</organism>
<reference evidence="3" key="2">
    <citation type="submission" date="2020-05" db="UniProtKB">
        <authorList>
            <consortium name="EnsemblMetazoa"/>
        </authorList>
    </citation>
    <scope>IDENTIFICATION</scope>
</reference>
<evidence type="ECO:0000313" key="2">
    <source>
        <dbReference type="EMBL" id="KFB41982.1"/>
    </source>
</evidence>
<accession>A0A084VVI8</accession>
<protein>
    <submittedName>
        <fullName evidence="2 3">Uncharacterized protein</fullName>
    </submittedName>
</protein>
<dbReference type="VEuPathDB" id="VectorBase:ASIC009553"/>
<dbReference type="EMBL" id="KE525157">
    <property type="protein sequence ID" value="KFB41982.1"/>
    <property type="molecule type" value="Genomic_DNA"/>
</dbReference>
<gene>
    <name evidence="2" type="ORF">ZHAS_00009553</name>
</gene>
<evidence type="ECO:0000256" key="1">
    <source>
        <dbReference type="SAM" id="MobiDB-lite"/>
    </source>
</evidence>
<feature type="region of interest" description="Disordered" evidence="1">
    <location>
        <begin position="1"/>
        <end position="36"/>
    </location>
</feature>
<proteinExistence type="predicted"/>
<reference evidence="2 4" key="1">
    <citation type="journal article" date="2014" name="BMC Genomics">
        <title>Genome sequence of Anopheles sinensis provides insight into genetics basis of mosquito competence for malaria parasites.</title>
        <authorList>
            <person name="Zhou D."/>
            <person name="Zhang D."/>
            <person name="Ding G."/>
            <person name="Shi L."/>
            <person name="Hou Q."/>
            <person name="Ye Y."/>
            <person name="Xu Y."/>
            <person name="Zhou H."/>
            <person name="Xiong C."/>
            <person name="Li S."/>
            <person name="Yu J."/>
            <person name="Hong S."/>
            <person name="Yu X."/>
            <person name="Zou P."/>
            <person name="Chen C."/>
            <person name="Chang X."/>
            <person name="Wang W."/>
            <person name="Lv Y."/>
            <person name="Sun Y."/>
            <person name="Ma L."/>
            <person name="Shen B."/>
            <person name="Zhu C."/>
        </authorList>
    </citation>
    <scope>NUCLEOTIDE SEQUENCE [LARGE SCALE GENOMIC DNA]</scope>
</reference>